<protein>
    <recommendedName>
        <fullName evidence="3">Carboxypeptidase regulatory-like domain-containing protein</fullName>
    </recommendedName>
</protein>
<sequence>MVETMEETAQPIPNAQISVFRRDERGSIFIMECSTDEFGKTQRIELDAPDSSHSTDIHSLTRPYGQYDIHVAKEGYDTEVRNGVQIFAETDSTLTVIMQNSGVQSVSNTIDIGEHQLHEGGGCRSC</sequence>
<evidence type="ECO:0008006" key="3">
    <source>
        <dbReference type="Google" id="ProtNLM"/>
    </source>
</evidence>
<reference evidence="1 2" key="1">
    <citation type="submission" date="2014-08" db="EMBL/GenBank/DDBJ databases">
        <title>Clostridium innocuum, an unnegligible vancomycin-resistant pathogen causing extra-intestinal infections.</title>
        <authorList>
            <person name="Feng Y."/>
            <person name="Chiu C.-H."/>
        </authorList>
    </citation>
    <scope>NUCLEOTIDE SEQUENCE [LARGE SCALE GENOMIC DNA]</scope>
    <source>
        <strain evidence="1 2">AN88</strain>
    </source>
</reference>
<proteinExistence type="predicted"/>
<gene>
    <name evidence="1" type="ORF">CIAN88_22155</name>
</gene>
<dbReference type="RefSeq" id="WP_044908335.1">
    <property type="nucleotide sequence ID" value="NZ_BAABYY010000001.1"/>
</dbReference>
<dbReference type="Proteomes" id="UP000030008">
    <property type="component" value="Unassembled WGS sequence"/>
</dbReference>
<organism evidence="1 2">
    <name type="scientific">Clostridium innocuum</name>
    <dbReference type="NCBI Taxonomy" id="1522"/>
    <lineage>
        <taxon>Bacteria</taxon>
        <taxon>Bacillati</taxon>
        <taxon>Bacillota</taxon>
        <taxon>Clostridia</taxon>
        <taxon>Eubacteriales</taxon>
        <taxon>Clostridiaceae</taxon>
        <taxon>Clostridium</taxon>
    </lineage>
</organism>
<accession>A0A099I1J0</accession>
<evidence type="ECO:0000313" key="1">
    <source>
        <dbReference type="EMBL" id="KGJ51132.1"/>
    </source>
</evidence>
<evidence type="ECO:0000313" key="2">
    <source>
        <dbReference type="Proteomes" id="UP000030008"/>
    </source>
</evidence>
<dbReference type="Gene3D" id="2.60.40.1120">
    <property type="entry name" value="Carboxypeptidase-like, regulatory domain"/>
    <property type="match status" value="1"/>
</dbReference>
<name>A0A099I1J0_CLOIN</name>
<comment type="caution">
    <text evidence="1">The sequence shown here is derived from an EMBL/GenBank/DDBJ whole genome shotgun (WGS) entry which is preliminary data.</text>
</comment>
<dbReference type="AlphaFoldDB" id="A0A099I1J0"/>
<dbReference type="EMBL" id="JQIF01000142">
    <property type="protein sequence ID" value="KGJ51132.1"/>
    <property type="molecule type" value="Genomic_DNA"/>
</dbReference>